<name>A0AAV4JZ43_9GAST</name>
<evidence type="ECO:0000256" key="1">
    <source>
        <dbReference type="SAM" id="Phobius"/>
    </source>
</evidence>
<dbReference type="AlphaFoldDB" id="A0AAV4JZ43"/>
<keyword evidence="3" id="KW-1185">Reference proteome</keyword>
<evidence type="ECO:0000313" key="2">
    <source>
        <dbReference type="EMBL" id="GFS27324.1"/>
    </source>
</evidence>
<keyword evidence="1" id="KW-0812">Transmembrane</keyword>
<feature type="transmembrane region" description="Helical" evidence="1">
    <location>
        <begin position="337"/>
        <end position="357"/>
    </location>
</feature>
<keyword evidence="1" id="KW-1133">Transmembrane helix</keyword>
<protein>
    <submittedName>
        <fullName evidence="2">Uncharacterized protein</fullName>
    </submittedName>
</protein>
<reference evidence="2 3" key="1">
    <citation type="journal article" date="2021" name="Elife">
        <title>Chloroplast acquisition without the gene transfer in kleptoplastic sea slugs, Plakobranchus ocellatus.</title>
        <authorList>
            <person name="Maeda T."/>
            <person name="Takahashi S."/>
            <person name="Yoshida T."/>
            <person name="Shimamura S."/>
            <person name="Takaki Y."/>
            <person name="Nagai Y."/>
            <person name="Toyoda A."/>
            <person name="Suzuki Y."/>
            <person name="Arimoto A."/>
            <person name="Ishii H."/>
            <person name="Satoh N."/>
            <person name="Nishiyama T."/>
            <person name="Hasebe M."/>
            <person name="Maruyama T."/>
            <person name="Minagawa J."/>
            <person name="Obokata J."/>
            <person name="Shigenobu S."/>
        </authorList>
    </citation>
    <scope>NUCLEOTIDE SEQUENCE [LARGE SCALE GENOMIC DNA]</scope>
</reference>
<dbReference type="Proteomes" id="UP000762676">
    <property type="component" value="Unassembled WGS sequence"/>
</dbReference>
<accession>A0AAV4JZ43</accession>
<sequence>MSSDLRILLLGRYDRITEIGNSLLGRKVFNEEQKTHQRDSVALACGRTLHMTVPLRRQFISGSGGVDGLSDELVTDINSTDYHAVILSMDIDTDLSLLYPIAARFMLEEEAWTNFIKKRGIIVVRETHRFSNAQKSGEISVSFLDWMRTKTDVDGTLFQEVQERCLLFDTTGSVPLLAVSMLILVFALFALPYFLSVPANIQKEITALDKSQELHRYMEVKFEQTITKIQDIEKQLTGIKIDGHMKNDNHQKENQNDSLNDAKVTQDVVELFAELKDQLLKETAELGDNGERESVVWSMIRSLLVSLSLTLMLLLLVPYRVPAPWHPLLGTVLRELLFLQLMLLLLLSGVYAVWTVFDWI</sequence>
<gene>
    <name evidence="2" type="ORF">ElyMa_005257900</name>
</gene>
<comment type="caution">
    <text evidence="2">The sequence shown here is derived from an EMBL/GenBank/DDBJ whole genome shotgun (WGS) entry which is preliminary data.</text>
</comment>
<evidence type="ECO:0000313" key="3">
    <source>
        <dbReference type="Proteomes" id="UP000762676"/>
    </source>
</evidence>
<organism evidence="2 3">
    <name type="scientific">Elysia marginata</name>
    <dbReference type="NCBI Taxonomy" id="1093978"/>
    <lineage>
        <taxon>Eukaryota</taxon>
        <taxon>Metazoa</taxon>
        <taxon>Spiralia</taxon>
        <taxon>Lophotrochozoa</taxon>
        <taxon>Mollusca</taxon>
        <taxon>Gastropoda</taxon>
        <taxon>Heterobranchia</taxon>
        <taxon>Euthyneura</taxon>
        <taxon>Panpulmonata</taxon>
        <taxon>Sacoglossa</taxon>
        <taxon>Placobranchoidea</taxon>
        <taxon>Plakobranchidae</taxon>
        <taxon>Elysia</taxon>
    </lineage>
</organism>
<keyword evidence="1" id="KW-0472">Membrane</keyword>
<proteinExistence type="predicted"/>
<dbReference type="EMBL" id="BMAT01010486">
    <property type="protein sequence ID" value="GFS27324.1"/>
    <property type="molecule type" value="Genomic_DNA"/>
</dbReference>
<feature type="transmembrane region" description="Helical" evidence="1">
    <location>
        <begin position="174"/>
        <end position="195"/>
    </location>
</feature>
<feature type="transmembrane region" description="Helical" evidence="1">
    <location>
        <begin position="295"/>
        <end position="317"/>
    </location>
</feature>